<gene>
    <name evidence="1" type="ORF">DEO72_LG1g2179</name>
</gene>
<protein>
    <submittedName>
        <fullName evidence="1">Uncharacterized protein</fullName>
    </submittedName>
</protein>
<dbReference type="AlphaFoldDB" id="A0A4D6KPV8"/>
<name>A0A4D6KPV8_VIGUN</name>
<accession>A0A4D6KPV8</accession>
<keyword evidence="2" id="KW-1185">Reference proteome</keyword>
<evidence type="ECO:0000313" key="1">
    <source>
        <dbReference type="EMBL" id="QCD78543.1"/>
    </source>
</evidence>
<dbReference type="EMBL" id="CP039345">
    <property type="protein sequence ID" value="QCD78543.1"/>
    <property type="molecule type" value="Genomic_DNA"/>
</dbReference>
<dbReference type="Proteomes" id="UP000501690">
    <property type="component" value="Linkage Group LG1"/>
</dbReference>
<proteinExistence type="predicted"/>
<sequence>MVNIIDPRSAECVISIVEMKNEREILCTGFLYKISWVEVTRDRALIMRLLKTRRGTLALNILEVRDKEEKKSRSMFIYFQGTKCWKVVCHHHTIYEDQVVGAKQLRISIASKGQGGKKIQKHVHLFPRYQMLESGVPSPHDI</sequence>
<evidence type="ECO:0000313" key="2">
    <source>
        <dbReference type="Proteomes" id="UP000501690"/>
    </source>
</evidence>
<reference evidence="1 2" key="1">
    <citation type="submission" date="2019-04" db="EMBL/GenBank/DDBJ databases">
        <title>An improved genome assembly and genetic linkage map for asparagus bean, Vigna unguiculata ssp. sesquipedialis.</title>
        <authorList>
            <person name="Xia Q."/>
            <person name="Zhang R."/>
            <person name="Dong Y."/>
        </authorList>
    </citation>
    <scope>NUCLEOTIDE SEQUENCE [LARGE SCALE GENOMIC DNA]</scope>
    <source>
        <tissue evidence="1">Leaf</tissue>
    </source>
</reference>
<organism evidence="1 2">
    <name type="scientific">Vigna unguiculata</name>
    <name type="common">Cowpea</name>
    <dbReference type="NCBI Taxonomy" id="3917"/>
    <lineage>
        <taxon>Eukaryota</taxon>
        <taxon>Viridiplantae</taxon>
        <taxon>Streptophyta</taxon>
        <taxon>Embryophyta</taxon>
        <taxon>Tracheophyta</taxon>
        <taxon>Spermatophyta</taxon>
        <taxon>Magnoliopsida</taxon>
        <taxon>eudicotyledons</taxon>
        <taxon>Gunneridae</taxon>
        <taxon>Pentapetalae</taxon>
        <taxon>rosids</taxon>
        <taxon>fabids</taxon>
        <taxon>Fabales</taxon>
        <taxon>Fabaceae</taxon>
        <taxon>Papilionoideae</taxon>
        <taxon>50 kb inversion clade</taxon>
        <taxon>NPAAA clade</taxon>
        <taxon>indigoferoid/millettioid clade</taxon>
        <taxon>Phaseoleae</taxon>
        <taxon>Vigna</taxon>
    </lineage>
</organism>